<sequence length="355" mass="41236">MAQKMLVNTLTPGAPVAVDPISQVFIKVELLFGLNRLRVLDRQSFRRRFLVTLYCVSVNLVILYLAVSSCPVSTNFRMMLNITTYYFNVIFSFIVCGKLRLYFNEMNTFDMAVSCKPKVLAFLKQHAILHVIMVVVVVADTVSFLVREKHACQFFIFHLLALIEYYFLAHLFCTIDPRLRLINFFVESLLNKSSRTDIRDRPSFFKHCTQCKPVRDCRDIHFLMDLYEIIINAHCRLIDAVKWQETNPLSYWEVFSSALYIGSNILCLLMPCAHRDQIHGEVRRLRVLLASLLYENNICKRSRGTARAMLLLIHEYDLSVSLLGMLRVDISLPLHYVSLLVTHLIILLQFQKVQT</sequence>
<accession>A0A8S4E9B0</accession>
<evidence type="ECO:0000256" key="1">
    <source>
        <dbReference type="ARBA" id="ARBA00004651"/>
    </source>
</evidence>
<reference evidence="7" key="1">
    <citation type="submission" date="2020-11" db="EMBL/GenBank/DDBJ databases">
        <authorList>
            <person name="Whiteford S."/>
        </authorList>
    </citation>
    <scope>NUCLEOTIDE SEQUENCE</scope>
</reference>
<comment type="subcellular location">
    <subcellularLocation>
        <location evidence="1 6">Cell membrane</location>
        <topology evidence="1 6">Multi-pass membrane protein</topology>
    </subcellularLocation>
</comment>
<keyword evidence="8" id="KW-1185">Reference proteome</keyword>
<evidence type="ECO:0000256" key="6">
    <source>
        <dbReference type="RuleBase" id="RU363108"/>
    </source>
</evidence>
<feature type="transmembrane region" description="Helical" evidence="6">
    <location>
        <begin position="127"/>
        <end position="147"/>
    </location>
</feature>
<comment type="function">
    <text evidence="6">Gustatory receptor which mediates acceptance or avoidance behavior, depending on its substrates.</text>
</comment>
<dbReference type="GO" id="GO:0007165">
    <property type="term" value="P:signal transduction"/>
    <property type="evidence" value="ECO:0007669"/>
    <property type="project" value="UniProtKB-KW"/>
</dbReference>
<dbReference type="EMBL" id="CAJHNJ030000013">
    <property type="protein sequence ID" value="CAG9111825.1"/>
    <property type="molecule type" value="Genomic_DNA"/>
</dbReference>
<dbReference type="GO" id="GO:0005886">
    <property type="term" value="C:plasma membrane"/>
    <property type="evidence" value="ECO:0007669"/>
    <property type="project" value="UniProtKB-SubCell"/>
</dbReference>
<dbReference type="InterPro" id="IPR013604">
    <property type="entry name" value="7TM_chemorcpt"/>
</dbReference>
<evidence type="ECO:0000313" key="7">
    <source>
        <dbReference type="EMBL" id="CAG9111825.1"/>
    </source>
</evidence>
<keyword evidence="5 6" id="KW-0472">Membrane</keyword>
<evidence type="ECO:0000256" key="4">
    <source>
        <dbReference type="ARBA" id="ARBA00022989"/>
    </source>
</evidence>
<dbReference type="Pfam" id="PF08395">
    <property type="entry name" value="7tm_7"/>
    <property type="match status" value="1"/>
</dbReference>
<name>A0A8S4E9B0_PLUXY</name>
<dbReference type="Proteomes" id="UP000653454">
    <property type="component" value="Unassembled WGS sequence"/>
</dbReference>
<dbReference type="GO" id="GO:0050909">
    <property type="term" value="P:sensory perception of taste"/>
    <property type="evidence" value="ECO:0007669"/>
    <property type="project" value="InterPro"/>
</dbReference>
<keyword evidence="6" id="KW-0675">Receptor</keyword>
<evidence type="ECO:0000256" key="5">
    <source>
        <dbReference type="ARBA" id="ARBA00023136"/>
    </source>
</evidence>
<organism evidence="7 8">
    <name type="scientific">Plutella xylostella</name>
    <name type="common">Diamondback moth</name>
    <name type="synonym">Plutella maculipennis</name>
    <dbReference type="NCBI Taxonomy" id="51655"/>
    <lineage>
        <taxon>Eukaryota</taxon>
        <taxon>Metazoa</taxon>
        <taxon>Ecdysozoa</taxon>
        <taxon>Arthropoda</taxon>
        <taxon>Hexapoda</taxon>
        <taxon>Insecta</taxon>
        <taxon>Pterygota</taxon>
        <taxon>Neoptera</taxon>
        <taxon>Endopterygota</taxon>
        <taxon>Lepidoptera</taxon>
        <taxon>Glossata</taxon>
        <taxon>Ditrysia</taxon>
        <taxon>Yponomeutoidea</taxon>
        <taxon>Plutellidae</taxon>
        <taxon>Plutella</taxon>
    </lineage>
</organism>
<feature type="transmembrane region" description="Helical" evidence="6">
    <location>
        <begin position="49"/>
        <end position="67"/>
    </location>
</feature>
<keyword evidence="2 6" id="KW-1003">Cell membrane</keyword>
<gene>
    <name evidence="7" type="ORF">PLXY2_LOCUS4697</name>
</gene>
<evidence type="ECO:0000256" key="3">
    <source>
        <dbReference type="ARBA" id="ARBA00022692"/>
    </source>
</evidence>
<comment type="caution">
    <text evidence="7">The sequence shown here is derived from an EMBL/GenBank/DDBJ whole genome shotgun (WGS) entry which is preliminary data.</text>
</comment>
<keyword evidence="3 6" id="KW-0812">Transmembrane</keyword>
<keyword evidence="6" id="KW-0807">Transducer</keyword>
<protein>
    <recommendedName>
        <fullName evidence="6">Gustatory receptor</fullName>
    </recommendedName>
</protein>
<comment type="caution">
    <text evidence="6">Lacks conserved residue(s) required for the propagation of feature annotation.</text>
</comment>
<feature type="transmembrane region" description="Helical" evidence="6">
    <location>
        <begin position="79"/>
        <end position="101"/>
    </location>
</feature>
<proteinExistence type="inferred from homology"/>
<evidence type="ECO:0000256" key="2">
    <source>
        <dbReference type="ARBA" id="ARBA00022475"/>
    </source>
</evidence>
<comment type="similarity">
    <text evidence="6">Belongs to the insect chemoreceptor superfamily. Gustatory receptor (GR) family.</text>
</comment>
<keyword evidence="4 6" id="KW-1133">Transmembrane helix</keyword>
<feature type="transmembrane region" description="Helical" evidence="6">
    <location>
        <begin position="153"/>
        <end position="173"/>
    </location>
</feature>
<evidence type="ECO:0000313" key="8">
    <source>
        <dbReference type="Proteomes" id="UP000653454"/>
    </source>
</evidence>
<dbReference type="AlphaFoldDB" id="A0A8S4E9B0"/>